<dbReference type="AlphaFoldDB" id="A0AAV2G4J5"/>
<keyword evidence="3" id="KW-1185">Reference proteome</keyword>
<reference evidence="2 3" key="1">
    <citation type="submission" date="2024-04" db="EMBL/GenBank/DDBJ databases">
        <authorList>
            <person name="Fracassetti M."/>
        </authorList>
    </citation>
    <scope>NUCLEOTIDE SEQUENCE [LARGE SCALE GENOMIC DNA]</scope>
</reference>
<name>A0AAV2G4J5_9ROSI</name>
<sequence>MRHCGKLFALKLLSPEEAAQDRATLLQQLRDEEDRAEAVATSIGEPSLKALEFQFVEEEHSNKEESLCSSTDAQGRRESETGRAIGSRGMKLIASIHSIMWQKRAA</sequence>
<dbReference type="EMBL" id="OZ034821">
    <property type="protein sequence ID" value="CAL1405539.1"/>
    <property type="molecule type" value="Genomic_DNA"/>
</dbReference>
<evidence type="ECO:0000256" key="1">
    <source>
        <dbReference type="SAM" id="MobiDB-lite"/>
    </source>
</evidence>
<proteinExistence type="predicted"/>
<gene>
    <name evidence="2" type="ORF">LTRI10_LOCUS45319</name>
</gene>
<evidence type="ECO:0000313" key="2">
    <source>
        <dbReference type="EMBL" id="CAL1405539.1"/>
    </source>
</evidence>
<dbReference type="Proteomes" id="UP001497516">
    <property type="component" value="Chromosome 8"/>
</dbReference>
<evidence type="ECO:0000313" key="3">
    <source>
        <dbReference type="Proteomes" id="UP001497516"/>
    </source>
</evidence>
<accession>A0AAV2G4J5</accession>
<feature type="region of interest" description="Disordered" evidence="1">
    <location>
        <begin position="61"/>
        <end position="84"/>
    </location>
</feature>
<organism evidence="2 3">
    <name type="scientific">Linum trigynum</name>
    <dbReference type="NCBI Taxonomy" id="586398"/>
    <lineage>
        <taxon>Eukaryota</taxon>
        <taxon>Viridiplantae</taxon>
        <taxon>Streptophyta</taxon>
        <taxon>Embryophyta</taxon>
        <taxon>Tracheophyta</taxon>
        <taxon>Spermatophyta</taxon>
        <taxon>Magnoliopsida</taxon>
        <taxon>eudicotyledons</taxon>
        <taxon>Gunneridae</taxon>
        <taxon>Pentapetalae</taxon>
        <taxon>rosids</taxon>
        <taxon>fabids</taxon>
        <taxon>Malpighiales</taxon>
        <taxon>Linaceae</taxon>
        <taxon>Linum</taxon>
    </lineage>
</organism>
<protein>
    <submittedName>
        <fullName evidence="2">Uncharacterized protein</fullName>
    </submittedName>
</protein>